<sequence length="77" mass="8610">MPRKFNSPPVVAAIALERLPRVKERTCLSRSEIYRRIATGDFPTPVKLGERASAWAAHEVSAWIAARIVARNEAHSE</sequence>
<dbReference type="Proteomes" id="UP000479692">
    <property type="component" value="Unassembled WGS sequence"/>
</dbReference>
<dbReference type="Pfam" id="PF05930">
    <property type="entry name" value="Phage_AlpA"/>
    <property type="match status" value="1"/>
</dbReference>
<gene>
    <name evidence="1" type="ORF">GN331_10255</name>
</gene>
<dbReference type="EMBL" id="WOXT01000002">
    <property type="protein sequence ID" value="MUV14588.1"/>
    <property type="molecule type" value="Genomic_DNA"/>
</dbReference>
<organism evidence="1 2">
    <name type="scientific">Noviluteimonas gilva</name>
    <dbReference type="NCBI Taxonomy" id="2682097"/>
    <lineage>
        <taxon>Bacteria</taxon>
        <taxon>Pseudomonadati</taxon>
        <taxon>Pseudomonadota</taxon>
        <taxon>Gammaproteobacteria</taxon>
        <taxon>Lysobacterales</taxon>
        <taxon>Lysobacteraceae</taxon>
        <taxon>Noviluteimonas</taxon>
    </lineage>
</organism>
<dbReference type="PANTHER" id="PTHR36154:SF1">
    <property type="entry name" value="DNA-BINDING TRANSCRIPTIONAL ACTIVATOR ALPA"/>
    <property type="match status" value="1"/>
</dbReference>
<reference evidence="1 2" key="1">
    <citation type="submission" date="2019-12" db="EMBL/GenBank/DDBJ databases">
        <authorList>
            <person name="Xu J."/>
        </authorList>
    </citation>
    <scope>NUCLEOTIDE SEQUENCE [LARGE SCALE GENOMIC DNA]</scope>
    <source>
        <strain evidence="1 2">HX-5-24</strain>
    </source>
</reference>
<keyword evidence="2" id="KW-1185">Reference proteome</keyword>
<protein>
    <submittedName>
        <fullName evidence="1">AlpA family phage regulatory protein</fullName>
    </submittedName>
</protein>
<dbReference type="InterPro" id="IPR010260">
    <property type="entry name" value="AlpA"/>
</dbReference>
<dbReference type="InterPro" id="IPR052931">
    <property type="entry name" value="Prophage_regulatory_activator"/>
</dbReference>
<name>A0A7C9M1T4_9GAMM</name>
<comment type="caution">
    <text evidence="1">The sequence shown here is derived from an EMBL/GenBank/DDBJ whole genome shotgun (WGS) entry which is preliminary data.</text>
</comment>
<accession>A0A7C9M1T4</accession>
<dbReference type="RefSeq" id="WP_156641884.1">
    <property type="nucleotide sequence ID" value="NZ_WOXT01000002.1"/>
</dbReference>
<proteinExistence type="predicted"/>
<dbReference type="AlphaFoldDB" id="A0A7C9M1T4"/>
<dbReference type="PANTHER" id="PTHR36154">
    <property type="entry name" value="DNA-BINDING TRANSCRIPTIONAL ACTIVATOR ALPA"/>
    <property type="match status" value="1"/>
</dbReference>
<evidence type="ECO:0000313" key="1">
    <source>
        <dbReference type="EMBL" id="MUV14588.1"/>
    </source>
</evidence>
<evidence type="ECO:0000313" key="2">
    <source>
        <dbReference type="Proteomes" id="UP000479692"/>
    </source>
</evidence>
<dbReference type="Gene3D" id="1.10.238.160">
    <property type="match status" value="1"/>
</dbReference>